<evidence type="ECO:0000313" key="4">
    <source>
        <dbReference type="Proteomes" id="UP001519342"/>
    </source>
</evidence>
<keyword evidence="4" id="KW-1185">Reference proteome</keyword>
<dbReference type="InterPro" id="IPR006442">
    <property type="entry name" value="Antitoxin_Phd/YefM"/>
</dbReference>
<evidence type="ECO:0000313" key="3">
    <source>
        <dbReference type="EMBL" id="MBP1926758.1"/>
    </source>
</evidence>
<protein>
    <recommendedName>
        <fullName evidence="2">Antitoxin</fullName>
    </recommendedName>
</protein>
<name>A0ABS4GGD5_9FIRM</name>
<sequence>MPNIRPSSDLRNKYSEISDFCHKYSEPVYITKNGQGDLAVMSIETYEKIIGRFELYKLLDEGLEDIKNNKVSPAEEIFKNVERRISE</sequence>
<accession>A0ABS4GGD5</accession>
<dbReference type="EMBL" id="JAGGKS010000008">
    <property type="protein sequence ID" value="MBP1926758.1"/>
    <property type="molecule type" value="Genomic_DNA"/>
</dbReference>
<comment type="caution">
    <text evidence="3">The sequence shown here is derived from an EMBL/GenBank/DDBJ whole genome shotgun (WGS) entry which is preliminary data.</text>
</comment>
<comment type="similarity">
    <text evidence="1 2">Belongs to the phD/YefM antitoxin family.</text>
</comment>
<dbReference type="Pfam" id="PF02604">
    <property type="entry name" value="PhdYeFM_antitox"/>
    <property type="match status" value="1"/>
</dbReference>
<evidence type="ECO:0000256" key="2">
    <source>
        <dbReference type="RuleBase" id="RU362080"/>
    </source>
</evidence>
<gene>
    <name evidence="3" type="ORF">J2Z76_002628</name>
</gene>
<evidence type="ECO:0000256" key="1">
    <source>
        <dbReference type="ARBA" id="ARBA00009981"/>
    </source>
</evidence>
<dbReference type="RefSeq" id="WP_209512487.1">
    <property type="nucleotide sequence ID" value="NZ_JAGGKS010000008.1"/>
</dbReference>
<dbReference type="Proteomes" id="UP001519342">
    <property type="component" value="Unassembled WGS sequence"/>
</dbReference>
<dbReference type="SUPFAM" id="SSF143120">
    <property type="entry name" value="YefM-like"/>
    <property type="match status" value="1"/>
</dbReference>
<proteinExistence type="inferred from homology"/>
<dbReference type="NCBIfam" id="TIGR01552">
    <property type="entry name" value="phd_fam"/>
    <property type="match status" value="1"/>
</dbReference>
<dbReference type="InterPro" id="IPR036165">
    <property type="entry name" value="YefM-like_sf"/>
</dbReference>
<comment type="function">
    <text evidence="2">Antitoxin component of a type II toxin-antitoxin (TA) system.</text>
</comment>
<organism evidence="3 4">
    <name type="scientific">Sedimentibacter acidaminivorans</name>
    <dbReference type="NCBI Taxonomy" id="913099"/>
    <lineage>
        <taxon>Bacteria</taxon>
        <taxon>Bacillati</taxon>
        <taxon>Bacillota</taxon>
        <taxon>Tissierellia</taxon>
        <taxon>Sedimentibacter</taxon>
    </lineage>
</organism>
<reference evidence="3 4" key="1">
    <citation type="submission" date="2021-03" db="EMBL/GenBank/DDBJ databases">
        <title>Genomic Encyclopedia of Type Strains, Phase IV (KMG-IV): sequencing the most valuable type-strain genomes for metagenomic binning, comparative biology and taxonomic classification.</title>
        <authorList>
            <person name="Goeker M."/>
        </authorList>
    </citation>
    <scope>NUCLEOTIDE SEQUENCE [LARGE SCALE GENOMIC DNA]</scope>
    <source>
        <strain evidence="3 4">DSM 24004</strain>
    </source>
</reference>
<dbReference type="Gene3D" id="3.40.1620.10">
    <property type="entry name" value="YefM-like domain"/>
    <property type="match status" value="1"/>
</dbReference>